<dbReference type="AlphaFoldDB" id="A0A369BQ45"/>
<sequence>MGRKTRCGLVILLLIAVLGCSALEINNNYSEANDRLTNLFGIAQIPNIEGKYLHFQLQK</sequence>
<dbReference type="PROSITE" id="PS51257">
    <property type="entry name" value="PROKAR_LIPOPROTEIN"/>
    <property type="match status" value="1"/>
</dbReference>
<organism evidence="1 2">
    <name type="scientific">Fontibacillus phaseoli</name>
    <dbReference type="NCBI Taxonomy" id="1416533"/>
    <lineage>
        <taxon>Bacteria</taxon>
        <taxon>Bacillati</taxon>
        <taxon>Bacillota</taxon>
        <taxon>Bacilli</taxon>
        <taxon>Bacillales</taxon>
        <taxon>Paenibacillaceae</taxon>
        <taxon>Fontibacillus</taxon>
    </lineage>
</organism>
<keyword evidence="2" id="KW-1185">Reference proteome</keyword>
<dbReference type="EMBL" id="QPJW01000001">
    <property type="protein sequence ID" value="RCX23511.1"/>
    <property type="molecule type" value="Genomic_DNA"/>
</dbReference>
<protein>
    <submittedName>
        <fullName evidence="1">Uncharacterized protein</fullName>
    </submittedName>
</protein>
<evidence type="ECO:0000313" key="2">
    <source>
        <dbReference type="Proteomes" id="UP000253090"/>
    </source>
</evidence>
<gene>
    <name evidence="1" type="ORF">DFP94_1011110</name>
</gene>
<reference evidence="1 2" key="1">
    <citation type="submission" date="2018-07" db="EMBL/GenBank/DDBJ databases">
        <title>Genomic Encyclopedia of Type Strains, Phase III (KMG-III): the genomes of soil and plant-associated and newly described type strains.</title>
        <authorList>
            <person name="Whitman W."/>
        </authorList>
    </citation>
    <scope>NUCLEOTIDE SEQUENCE [LARGE SCALE GENOMIC DNA]</scope>
    <source>
        <strain evidence="1 2">CECT 8333</strain>
    </source>
</reference>
<dbReference type="Proteomes" id="UP000253090">
    <property type="component" value="Unassembled WGS sequence"/>
</dbReference>
<evidence type="ECO:0000313" key="1">
    <source>
        <dbReference type="EMBL" id="RCX23511.1"/>
    </source>
</evidence>
<comment type="caution">
    <text evidence="1">The sequence shown here is derived from an EMBL/GenBank/DDBJ whole genome shotgun (WGS) entry which is preliminary data.</text>
</comment>
<name>A0A369BQ45_9BACL</name>
<proteinExistence type="predicted"/>
<accession>A0A369BQ45</accession>